<dbReference type="Gene3D" id="1.20.120.1630">
    <property type="match status" value="1"/>
</dbReference>
<sequence length="182" mass="20905">MTIILAMVSSPLYFAWVSRGPTTPLSWLDAFAAAGMMSCIVLATAADNQQWTFQCRKAKWLSLSSEDRRKKGMPASFPEAQDGFRQTGLFAWSRHPNYFGEITGWWFFYLFSVAASKRILNWTIMGPVVYTILFQITTPLAEYISSEKYPSYRDYQNRVSRLIPSPFSRPISRAISQEKKEK</sequence>
<dbReference type="Proteomes" id="UP000012073">
    <property type="component" value="Unassembled WGS sequence"/>
</dbReference>
<protein>
    <submittedName>
        <fullName evidence="1">Uncharacterized protein</fullName>
    </submittedName>
</protein>
<dbReference type="GeneID" id="17322183"/>
<dbReference type="Pfam" id="PF06966">
    <property type="entry name" value="DUF1295"/>
    <property type="match status" value="1"/>
</dbReference>
<dbReference type="PANTHER" id="PTHR32251:SF23">
    <property type="entry name" value="3-OXO-5-ALPHA-STEROID 4-DEHYDROGENASE (DUF1295)"/>
    <property type="match status" value="1"/>
</dbReference>
<accession>R7Q7X3</accession>
<keyword evidence="2" id="KW-1185">Reference proteome</keyword>
<dbReference type="PANTHER" id="PTHR32251">
    <property type="entry name" value="3-OXO-5-ALPHA-STEROID 4-DEHYDROGENASE"/>
    <property type="match status" value="1"/>
</dbReference>
<dbReference type="EMBL" id="HG001704">
    <property type="protein sequence ID" value="CDF34647.1"/>
    <property type="molecule type" value="Genomic_DNA"/>
</dbReference>
<name>R7Q7X3_CHOCR</name>
<dbReference type="RefSeq" id="XP_005714466.1">
    <property type="nucleotide sequence ID" value="XM_005714409.1"/>
</dbReference>
<organism evidence="1 2">
    <name type="scientific">Chondrus crispus</name>
    <name type="common">Carrageen Irish moss</name>
    <name type="synonym">Polymorpha crispa</name>
    <dbReference type="NCBI Taxonomy" id="2769"/>
    <lineage>
        <taxon>Eukaryota</taxon>
        <taxon>Rhodophyta</taxon>
        <taxon>Florideophyceae</taxon>
        <taxon>Rhodymeniophycidae</taxon>
        <taxon>Gigartinales</taxon>
        <taxon>Gigartinaceae</taxon>
        <taxon>Chondrus</taxon>
    </lineage>
</organism>
<dbReference type="OrthoDB" id="201504at2759"/>
<dbReference type="PhylomeDB" id="R7Q7X3"/>
<reference evidence="2" key="1">
    <citation type="journal article" date="2013" name="Proc. Natl. Acad. Sci. U.S.A.">
        <title>Genome structure and metabolic features in the red seaweed Chondrus crispus shed light on evolution of the Archaeplastida.</title>
        <authorList>
            <person name="Collen J."/>
            <person name="Porcel B."/>
            <person name="Carre W."/>
            <person name="Ball S.G."/>
            <person name="Chaparro C."/>
            <person name="Tonon T."/>
            <person name="Barbeyron T."/>
            <person name="Michel G."/>
            <person name="Noel B."/>
            <person name="Valentin K."/>
            <person name="Elias M."/>
            <person name="Artiguenave F."/>
            <person name="Arun A."/>
            <person name="Aury J.M."/>
            <person name="Barbosa-Neto J.F."/>
            <person name="Bothwell J.H."/>
            <person name="Bouget F.Y."/>
            <person name="Brillet L."/>
            <person name="Cabello-Hurtado F."/>
            <person name="Capella-Gutierrez S."/>
            <person name="Charrier B."/>
            <person name="Cladiere L."/>
            <person name="Cock J.M."/>
            <person name="Coelho S.M."/>
            <person name="Colleoni C."/>
            <person name="Czjzek M."/>
            <person name="Da Silva C."/>
            <person name="Delage L."/>
            <person name="Denoeud F."/>
            <person name="Deschamps P."/>
            <person name="Dittami S.M."/>
            <person name="Gabaldon T."/>
            <person name="Gachon C.M."/>
            <person name="Groisillier A."/>
            <person name="Herve C."/>
            <person name="Jabbari K."/>
            <person name="Katinka M."/>
            <person name="Kloareg B."/>
            <person name="Kowalczyk N."/>
            <person name="Labadie K."/>
            <person name="Leblanc C."/>
            <person name="Lopez P.J."/>
            <person name="McLachlan D.H."/>
            <person name="Meslet-Cladiere L."/>
            <person name="Moustafa A."/>
            <person name="Nehr Z."/>
            <person name="Nyvall Collen P."/>
            <person name="Panaud O."/>
            <person name="Partensky F."/>
            <person name="Poulain J."/>
            <person name="Rensing S.A."/>
            <person name="Rousvoal S."/>
            <person name="Samson G."/>
            <person name="Symeonidi A."/>
            <person name="Weissenbach J."/>
            <person name="Zambounis A."/>
            <person name="Wincker P."/>
            <person name="Boyen C."/>
        </authorList>
    </citation>
    <scope>NUCLEOTIDE SEQUENCE [LARGE SCALE GENOMIC DNA]</scope>
    <source>
        <strain evidence="2">cv. Stackhouse</strain>
    </source>
</reference>
<proteinExistence type="predicted"/>
<dbReference type="PROSITE" id="PS50244">
    <property type="entry name" value="S5A_REDUCTASE"/>
    <property type="match status" value="1"/>
</dbReference>
<dbReference type="GO" id="GO:0016020">
    <property type="term" value="C:membrane"/>
    <property type="evidence" value="ECO:0007669"/>
    <property type="project" value="TreeGrafter"/>
</dbReference>
<gene>
    <name evidence="1" type="ORF">CHC_T00003351001</name>
</gene>
<dbReference type="AlphaFoldDB" id="R7Q7X3"/>
<dbReference type="Gramene" id="CDF34647">
    <property type="protein sequence ID" value="CDF34647"/>
    <property type="gene ID" value="CHC_T00003351001"/>
</dbReference>
<evidence type="ECO:0000313" key="1">
    <source>
        <dbReference type="EMBL" id="CDF34647.1"/>
    </source>
</evidence>
<evidence type="ECO:0000313" key="2">
    <source>
        <dbReference type="Proteomes" id="UP000012073"/>
    </source>
</evidence>
<dbReference type="KEGG" id="ccp:CHC_T00003351001"/>
<dbReference type="InterPro" id="IPR010721">
    <property type="entry name" value="UstE-like"/>
</dbReference>